<dbReference type="InterPro" id="IPR003439">
    <property type="entry name" value="ABC_transporter-like_ATP-bd"/>
</dbReference>
<dbReference type="EMBL" id="AATQ01000011">
    <property type="protein sequence ID" value="EAU46797.1"/>
    <property type="molecule type" value="Genomic_DNA"/>
</dbReference>
<dbReference type="GO" id="GO:0043190">
    <property type="term" value="C:ATP-binding cassette (ABC) transporter complex"/>
    <property type="evidence" value="ECO:0007669"/>
    <property type="project" value="InterPro"/>
</dbReference>
<keyword evidence="1" id="KW-0813">Transport</keyword>
<evidence type="ECO:0000256" key="3">
    <source>
        <dbReference type="ARBA" id="ARBA00022519"/>
    </source>
</evidence>
<evidence type="ECO:0000259" key="9">
    <source>
        <dbReference type="PROSITE" id="PS50893"/>
    </source>
</evidence>
<dbReference type="Pfam" id="PF00005">
    <property type="entry name" value="ABC_tran"/>
    <property type="match status" value="1"/>
</dbReference>
<dbReference type="SUPFAM" id="SSF52540">
    <property type="entry name" value="P-loop containing nucleoside triphosphate hydrolases"/>
    <property type="match status" value="1"/>
</dbReference>
<dbReference type="Pfam" id="PF08402">
    <property type="entry name" value="TOBE_2"/>
    <property type="match status" value="1"/>
</dbReference>
<dbReference type="InterPro" id="IPR003593">
    <property type="entry name" value="AAA+_ATPase"/>
</dbReference>
<reference evidence="10 11" key="1">
    <citation type="journal article" date="2010" name="J. Bacteriol.">
        <title>Genome sequences of Pelagibaca bermudensis HTCC2601T and Maritimibacter alkaliphilus HTCC2654T, the type strains of two marine Roseobacter genera.</title>
        <authorList>
            <person name="Thrash J.C."/>
            <person name="Cho J.C."/>
            <person name="Ferriera S."/>
            <person name="Johnson J."/>
            <person name="Vergin K.L."/>
            <person name="Giovannoni S.J."/>
        </authorList>
    </citation>
    <scope>NUCLEOTIDE SEQUENCE [LARGE SCALE GENOMIC DNA]</scope>
    <source>
        <strain evidence="11">DSM 26914 / JCM 13377 / KCTC 12554 / HTCC2601</strain>
    </source>
</reference>
<dbReference type="InterPro" id="IPR013611">
    <property type="entry name" value="Transp-assoc_OB_typ2"/>
</dbReference>
<dbReference type="InterPro" id="IPR017871">
    <property type="entry name" value="ABC_transporter-like_CS"/>
</dbReference>
<dbReference type="FunFam" id="3.40.50.300:FF:000133">
    <property type="entry name" value="Spermidine/putrescine import ATP-binding protein PotA"/>
    <property type="match status" value="1"/>
</dbReference>
<sequence>MAQTVFAPWEDPEQKPLIEFRNVTKRFGEFTAIDDLSLNIYEREFFALLGPSGCGKTTMMRMLAGFESVTEGHIWLGGQDIINVPPNKRPVNMMFQSYALFPHLSIWDNIAFGLRRESKDKAMIEERVEEMLRLTRLTKFARRKPHQISGGQRQRVALARSLAKAPKLLLLDEPLGALDKKLREETQFELMDIQEKTGTTFVIVTHDQEEAMTVASRIAVMDEGRLVQVDTPDVIYEAPNSVYVADFIGDVNLIPGTAKPRPAEPEAPAPEPAPAAVEDAAPAVEGTSPEATAQAKVQTDARLPAPNARGEWLYKKVFARFMGQRDLATPQLPPPSPEELAAARKAEAKAAAKPAPAPAPAPKPAIKPGGILIDWAEGQPPIIAANGDPALDGKPVTLSIRPEKVTIDLEKPDRPNVLPGKVIDIAYLGNISTYHVELASGQMVKAQMVNARRLSNRHITWEDAVWIGFTETAGVVLEE</sequence>
<dbReference type="SUPFAM" id="SSF50331">
    <property type="entry name" value="MOP-like"/>
    <property type="match status" value="1"/>
</dbReference>
<evidence type="ECO:0000256" key="2">
    <source>
        <dbReference type="ARBA" id="ARBA00022475"/>
    </source>
</evidence>
<keyword evidence="2" id="KW-1003">Cell membrane</keyword>
<organism evidence="10 11">
    <name type="scientific">Salipiger bermudensis (strain DSM 26914 / JCM 13377 / KCTC 12554 / HTCC2601)</name>
    <name type="common">Pelagibaca bermudensis</name>
    <dbReference type="NCBI Taxonomy" id="314265"/>
    <lineage>
        <taxon>Bacteria</taxon>
        <taxon>Pseudomonadati</taxon>
        <taxon>Pseudomonadota</taxon>
        <taxon>Alphaproteobacteria</taxon>
        <taxon>Rhodobacterales</taxon>
        <taxon>Roseobacteraceae</taxon>
        <taxon>Salipiger</taxon>
    </lineage>
</organism>
<evidence type="ECO:0000256" key="6">
    <source>
        <dbReference type="ARBA" id="ARBA00022967"/>
    </source>
</evidence>
<keyword evidence="4" id="KW-0547">Nucleotide-binding</keyword>
<dbReference type="PROSITE" id="PS50893">
    <property type="entry name" value="ABC_TRANSPORTER_2"/>
    <property type="match status" value="1"/>
</dbReference>
<comment type="caution">
    <text evidence="10">The sequence shown here is derived from an EMBL/GenBank/DDBJ whole genome shotgun (WGS) entry which is preliminary data.</text>
</comment>
<evidence type="ECO:0000256" key="7">
    <source>
        <dbReference type="ARBA" id="ARBA00023136"/>
    </source>
</evidence>
<dbReference type="AlphaFoldDB" id="Q0FRQ7"/>
<dbReference type="GO" id="GO:0015847">
    <property type="term" value="P:putrescine transport"/>
    <property type="evidence" value="ECO:0007669"/>
    <property type="project" value="UniProtKB-ARBA"/>
</dbReference>
<dbReference type="STRING" id="314265.R2601_13284"/>
<evidence type="ECO:0000256" key="4">
    <source>
        <dbReference type="ARBA" id="ARBA00022741"/>
    </source>
</evidence>
<evidence type="ECO:0000256" key="5">
    <source>
        <dbReference type="ARBA" id="ARBA00022840"/>
    </source>
</evidence>
<dbReference type="OrthoDB" id="9802264at2"/>
<dbReference type="Gene3D" id="3.40.50.300">
    <property type="entry name" value="P-loop containing nucleotide triphosphate hydrolases"/>
    <property type="match status" value="1"/>
</dbReference>
<name>Q0FRQ7_SALBH</name>
<dbReference type="PANTHER" id="PTHR42781:SF5">
    <property type="entry name" value="PUTRESCINE TRANSPORT ATP-BINDING PROTEIN POTG"/>
    <property type="match status" value="1"/>
</dbReference>
<keyword evidence="5 10" id="KW-0067">ATP-binding</keyword>
<feature type="compositionally biased region" description="Pro residues" evidence="8">
    <location>
        <begin position="355"/>
        <end position="365"/>
    </location>
</feature>
<dbReference type="InterPro" id="IPR027417">
    <property type="entry name" value="P-loop_NTPase"/>
</dbReference>
<dbReference type="eggNOG" id="COG3842">
    <property type="taxonomic scope" value="Bacteria"/>
</dbReference>
<proteinExistence type="predicted"/>
<feature type="compositionally biased region" description="Basic and acidic residues" evidence="8">
    <location>
        <begin position="341"/>
        <end position="350"/>
    </location>
</feature>
<feature type="compositionally biased region" description="Low complexity" evidence="8">
    <location>
        <begin position="274"/>
        <end position="285"/>
    </location>
</feature>
<evidence type="ECO:0000256" key="8">
    <source>
        <dbReference type="SAM" id="MobiDB-lite"/>
    </source>
</evidence>
<dbReference type="PANTHER" id="PTHR42781">
    <property type="entry name" value="SPERMIDINE/PUTRESCINE IMPORT ATP-BINDING PROTEIN POTA"/>
    <property type="match status" value="1"/>
</dbReference>
<keyword evidence="6" id="KW-1278">Translocase</keyword>
<keyword evidence="3" id="KW-0997">Cell inner membrane</keyword>
<evidence type="ECO:0000313" key="10">
    <source>
        <dbReference type="EMBL" id="EAU46797.1"/>
    </source>
</evidence>
<dbReference type="HOGENOM" id="CLU_000604_1_1_5"/>
<gene>
    <name evidence="10" type="ORF">R2601_13284</name>
</gene>
<dbReference type="InterPro" id="IPR008995">
    <property type="entry name" value="Mo/tungstate-bd_C_term_dom"/>
</dbReference>
<dbReference type="PROSITE" id="PS00211">
    <property type="entry name" value="ABC_TRANSPORTER_1"/>
    <property type="match status" value="1"/>
</dbReference>
<dbReference type="InterPro" id="IPR050093">
    <property type="entry name" value="ABC_SmlMolc_Importer"/>
</dbReference>
<dbReference type="GO" id="GO:0005524">
    <property type="term" value="F:ATP binding"/>
    <property type="evidence" value="ECO:0007669"/>
    <property type="project" value="UniProtKB-KW"/>
</dbReference>
<evidence type="ECO:0000313" key="11">
    <source>
        <dbReference type="Proteomes" id="UP000006230"/>
    </source>
</evidence>
<accession>Q0FRQ7</accession>
<feature type="domain" description="ABC transporter" evidence="9">
    <location>
        <begin position="18"/>
        <end position="248"/>
    </location>
</feature>
<evidence type="ECO:0000256" key="1">
    <source>
        <dbReference type="ARBA" id="ARBA00022448"/>
    </source>
</evidence>
<keyword evidence="11" id="KW-1185">Reference proteome</keyword>
<dbReference type="Proteomes" id="UP000006230">
    <property type="component" value="Unassembled WGS sequence"/>
</dbReference>
<dbReference type="GO" id="GO:0016887">
    <property type="term" value="F:ATP hydrolysis activity"/>
    <property type="evidence" value="ECO:0007669"/>
    <property type="project" value="InterPro"/>
</dbReference>
<feature type="region of interest" description="Disordered" evidence="8">
    <location>
        <begin position="327"/>
        <end position="366"/>
    </location>
</feature>
<dbReference type="SMART" id="SM00382">
    <property type="entry name" value="AAA"/>
    <property type="match status" value="1"/>
</dbReference>
<dbReference type="GO" id="GO:0022857">
    <property type="term" value="F:transmembrane transporter activity"/>
    <property type="evidence" value="ECO:0007669"/>
    <property type="project" value="InterPro"/>
</dbReference>
<protein>
    <submittedName>
        <fullName evidence="10">Putrescine ABC transporter, ATP-binding protein</fullName>
    </submittedName>
</protein>
<keyword evidence="7" id="KW-0472">Membrane</keyword>
<feature type="region of interest" description="Disordered" evidence="8">
    <location>
        <begin position="258"/>
        <end position="303"/>
    </location>
</feature>